<dbReference type="AlphaFoldDB" id="A0A2Z5ZMN4"/>
<dbReference type="InterPro" id="IPR028978">
    <property type="entry name" value="Chorismate_lyase_/UTRA_dom_sf"/>
</dbReference>
<proteinExistence type="predicted"/>
<dbReference type="KEGG" id="aot:AcetOri_orf04548"/>
<dbReference type="Proteomes" id="UP000270034">
    <property type="component" value="Chromosome"/>
</dbReference>
<accession>A0A2Z5ZMN4</accession>
<gene>
    <name evidence="1" type="ORF">AcetOrient_orf04548</name>
</gene>
<dbReference type="Gene3D" id="3.40.1410.10">
    <property type="entry name" value="Chorismate lyase-like"/>
    <property type="match status" value="1"/>
</dbReference>
<reference evidence="1 2" key="1">
    <citation type="submission" date="2018-02" db="EMBL/GenBank/DDBJ databases">
        <title>Acetobacter orientalis genome.</title>
        <authorList>
            <person name="Nakashima N."/>
            <person name="Tamura T."/>
        </authorList>
    </citation>
    <scope>NUCLEOTIDE SEQUENCE [LARGE SCALE GENOMIC DNA]</scope>
    <source>
        <strain evidence="1 2">FAN1</strain>
    </source>
</reference>
<evidence type="ECO:0000313" key="2">
    <source>
        <dbReference type="Proteomes" id="UP000270034"/>
    </source>
</evidence>
<organism evidence="1 2">
    <name type="scientific">Acetobacter orientalis</name>
    <dbReference type="NCBI Taxonomy" id="146474"/>
    <lineage>
        <taxon>Bacteria</taxon>
        <taxon>Pseudomonadati</taxon>
        <taxon>Pseudomonadota</taxon>
        <taxon>Alphaproteobacteria</taxon>
        <taxon>Acetobacterales</taxon>
        <taxon>Acetobacteraceae</taxon>
        <taxon>Acetobacter</taxon>
    </lineage>
</organism>
<protein>
    <recommendedName>
        <fullName evidence="3">Chorismate lyase</fullName>
    </recommendedName>
</protein>
<dbReference type="SUPFAM" id="SSF64288">
    <property type="entry name" value="Chorismate lyase-like"/>
    <property type="match status" value="1"/>
</dbReference>
<sequence>MGKFSALGRPLTYRYAAPMQDTPFPAPTAQQALPFLWRDTATHRLMLATLLATLENALLLTDSATRTLEDWSRTHSLAPTPTVRAVRVDTARAPCPPLLCEKLELTPQQASTMLRYRHVRLMCGQHVLSHAQNWYRPDRLNASMNTELETTEIPFGRAVSQLAFTRQLVEAKRLWAPLPHGWEIAPLPTGSGDYLTPPAWLFRHQAILQRHDSAPFSAVTETYTADLLRFTPPSLPTHT</sequence>
<name>A0A2Z5ZMN4_9PROT</name>
<evidence type="ECO:0008006" key="3">
    <source>
        <dbReference type="Google" id="ProtNLM"/>
    </source>
</evidence>
<dbReference type="EMBL" id="AP018515">
    <property type="protein sequence ID" value="BBC81357.1"/>
    <property type="molecule type" value="Genomic_DNA"/>
</dbReference>
<evidence type="ECO:0000313" key="1">
    <source>
        <dbReference type="EMBL" id="BBC81357.1"/>
    </source>
</evidence>